<dbReference type="PIRSF" id="PIRSF019422">
    <property type="entry name" value="MltA"/>
    <property type="match status" value="1"/>
</dbReference>
<keyword evidence="3" id="KW-0456">Lyase</keyword>
<comment type="catalytic activity">
    <reaction evidence="1">
        <text>Exolytic cleavage of the (1-&gt;4)-beta-glycosidic linkage between N-acetylmuramic acid (MurNAc) and N-acetylglucosamine (GlcNAc) residues in peptidoglycan, from either the reducing or the non-reducing ends of the peptidoglycan chains, with concomitant formation of a 1,6-anhydrobond in the MurNAc residue.</text>
        <dbReference type="EC" id="4.2.2.n1"/>
    </reaction>
</comment>
<dbReference type="Gene3D" id="2.40.240.50">
    <property type="entry name" value="Barwin-like endoglucanases"/>
    <property type="match status" value="1"/>
</dbReference>
<evidence type="ECO:0000256" key="3">
    <source>
        <dbReference type="ARBA" id="ARBA00023239"/>
    </source>
</evidence>
<dbReference type="PANTHER" id="PTHR30124">
    <property type="entry name" value="MEMBRANE-BOUND LYTIC MUREIN TRANSGLYCOSYLASE A"/>
    <property type="match status" value="1"/>
</dbReference>
<dbReference type="EC" id="4.2.2.n1" evidence="2"/>
<protein>
    <recommendedName>
        <fullName evidence="2">peptidoglycan lytic exotransglycosylase</fullName>
        <ecNumber evidence="2">4.2.2.n1</ecNumber>
    </recommendedName>
    <alternativeName>
        <fullName evidence="5">Murein hydrolase A</fullName>
    </alternativeName>
</protein>
<dbReference type="Pfam" id="PF03562">
    <property type="entry name" value="MltA"/>
    <property type="match status" value="1"/>
</dbReference>
<dbReference type="Gene3D" id="2.40.40.10">
    <property type="entry name" value="RlpA-like domain"/>
    <property type="match status" value="1"/>
</dbReference>
<name>A0A368DL61_9PROT</name>
<sequence>MFENLNSSITKKISFEDIPKWSEDDHLAAFKALLKGEKKDYSSQNIKTMAQAKVFFEQNYNPYKIKNAESDNSLYTGYFEPKLKASRIKTDMFRYPLYGVPVNKDQCKQYFNLTRESLTKNIYKKLPTLAWLDDKIDLYFMHIQGSGLLEFADGTHKRFVYAGKNNFQYNSIGKYLTDNGIISKTDISMLKIKDWLKEKEKNFEIIYLNKSFIFFKEDKYDNDKKHPIGQLGIRLSPYRSLAVDMSVYDLNTLVWLNTKVPAKSNKTIKEFNKLMVAQDQGSAIKGLFRGDIYFGSGLEAGKLAGNMKYSGDIIILKKLREIKW</sequence>
<proteinExistence type="predicted"/>
<dbReference type="CDD" id="cd14485">
    <property type="entry name" value="mltA_like_LT_A"/>
    <property type="match status" value="1"/>
</dbReference>
<dbReference type="GO" id="GO:0004553">
    <property type="term" value="F:hydrolase activity, hydrolyzing O-glycosyl compounds"/>
    <property type="evidence" value="ECO:0007669"/>
    <property type="project" value="InterPro"/>
</dbReference>
<dbReference type="GO" id="GO:0009253">
    <property type="term" value="P:peptidoglycan catabolic process"/>
    <property type="evidence" value="ECO:0007669"/>
    <property type="project" value="TreeGrafter"/>
</dbReference>
<evidence type="ECO:0000256" key="5">
    <source>
        <dbReference type="ARBA" id="ARBA00030918"/>
    </source>
</evidence>
<evidence type="ECO:0000256" key="4">
    <source>
        <dbReference type="ARBA" id="ARBA00023316"/>
    </source>
</evidence>
<dbReference type="PANTHER" id="PTHR30124:SF0">
    <property type="entry name" value="MEMBRANE-BOUND LYTIC MUREIN TRANSGLYCOSYLASE A"/>
    <property type="match status" value="1"/>
</dbReference>
<dbReference type="AlphaFoldDB" id="A0A368DL61"/>
<dbReference type="InterPro" id="IPR005300">
    <property type="entry name" value="MltA_B"/>
</dbReference>
<dbReference type="Pfam" id="PF06725">
    <property type="entry name" value="3D"/>
    <property type="match status" value="1"/>
</dbReference>
<organism evidence="7 8">
    <name type="scientific">PS1 clade bacterium</name>
    <dbReference type="NCBI Taxonomy" id="2175152"/>
    <lineage>
        <taxon>Bacteria</taxon>
        <taxon>Pseudomonadati</taxon>
        <taxon>Pseudomonadota</taxon>
        <taxon>Alphaproteobacteria</taxon>
        <taxon>PS1 clade</taxon>
    </lineage>
</organism>
<dbReference type="InterPro" id="IPR010611">
    <property type="entry name" value="3D_dom"/>
</dbReference>
<dbReference type="GO" id="GO:0019867">
    <property type="term" value="C:outer membrane"/>
    <property type="evidence" value="ECO:0007669"/>
    <property type="project" value="InterPro"/>
</dbReference>
<gene>
    <name evidence="7" type="ORF">DBW71_05040</name>
</gene>
<dbReference type="GO" id="GO:0008933">
    <property type="term" value="F:peptidoglycan lytic transglycosylase activity"/>
    <property type="evidence" value="ECO:0007669"/>
    <property type="project" value="TreeGrafter"/>
</dbReference>
<dbReference type="SUPFAM" id="SSF50685">
    <property type="entry name" value="Barwin-like endoglucanases"/>
    <property type="match status" value="1"/>
</dbReference>
<dbReference type="InterPro" id="IPR036908">
    <property type="entry name" value="RlpA-like_sf"/>
</dbReference>
<accession>A0A368DL61</accession>
<evidence type="ECO:0000256" key="1">
    <source>
        <dbReference type="ARBA" id="ARBA00001420"/>
    </source>
</evidence>
<dbReference type="EMBL" id="QOQD01000012">
    <property type="protein sequence ID" value="RCL72582.1"/>
    <property type="molecule type" value="Genomic_DNA"/>
</dbReference>
<evidence type="ECO:0000259" key="6">
    <source>
        <dbReference type="SMART" id="SM00925"/>
    </source>
</evidence>
<dbReference type="GO" id="GO:0009254">
    <property type="term" value="P:peptidoglycan turnover"/>
    <property type="evidence" value="ECO:0007669"/>
    <property type="project" value="InterPro"/>
</dbReference>
<dbReference type="InterPro" id="IPR026044">
    <property type="entry name" value="MltA"/>
</dbReference>
<dbReference type="GO" id="GO:0071555">
    <property type="term" value="P:cell wall organization"/>
    <property type="evidence" value="ECO:0007669"/>
    <property type="project" value="UniProtKB-KW"/>
</dbReference>
<keyword evidence="4" id="KW-0961">Cell wall biogenesis/degradation</keyword>
<evidence type="ECO:0000313" key="8">
    <source>
        <dbReference type="Proteomes" id="UP000253570"/>
    </source>
</evidence>
<evidence type="ECO:0000256" key="2">
    <source>
        <dbReference type="ARBA" id="ARBA00012587"/>
    </source>
</evidence>
<reference evidence="7 8" key="1">
    <citation type="journal article" date="2018" name="Microbiome">
        <title>Fine metagenomic profile of the Mediterranean stratified and mixed water columns revealed by assembly and recruitment.</title>
        <authorList>
            <person name="Haro-Moreno J.M."/>
            <person name="Lopez-Perez M."/>
            <person name="De La Torre J.R."/>
            <person name="Picazo A."/>
            <person name="Camacho A."/>
            <person name="Rodriguez-Valera F."/>
        </authorList>
    </citation>
    <scope>NUCLEOTIDE SEQUENCE [LARGE SCALE GENOMIC DNA]</scope>
    <source>
        <strain evidence="7">MED-G57</strain>
    </source>
</reference>
<dbReference type="CDD" id="cd14668">
    <property type="entry name" value="mlta_B"/>
    <property type="match status" value="1"/>
</dbReference>
<dbReference type="Proteomes" id="UP000253570">
    <property type="component" value="Unassembled WGS sequence"/>
</dbReference>
<feature type="domain" description="Lytic transglycosylase MltA" evidence="6">
    <location>
        <begin position="82"/>
        <end position="216"/>
    </location>
</feature>
<evidence type="ECO:0000313" key="7">
    <source>
        <dbReference type="EMBL" id="RCL72582.1"/>
    </source>
</evidence>
<comment type="caution">
    <text evidence="7">The sequence shown here is derived from an EMBL/GenBank/DDBJ whole genome shotgun (WGS) entry which is preliminary data.</text>
</comment>
<dbReference type="SMART" id="SM00925">
    <property type="entry name" value="MltA"/>
    <property type="match status" value="1"/>
</dbReference>